<dbReference type="AlphaFoldDB" id="A0A3L6SQA0"/>
<name>A0A3L6SQA0_PANMI</name>
<dbReference type="EMBL" id="PQIB02000004">
    <property type="protein sequence ID" value="RLN23894.1"/>
    <property type="molecule type" value="Genomic_DNA"/>
</dbReference>
<accession>A0A3L6SQA0</accession>
<dbReference type="Proteomes" id="UP000275267">
    <property type="component" value="Unassembled WGS sequence"/>
</dbReference>
<evidence type="ECO:0000313" key="2">
    <source>
        <dbReference type="EMBL" id="RLN23894.1"/>
    </source>
</evidence>
<dbReference type="STRING" id="4540.A0A3L6SQA0"/>
<evidence type="ECO:0000256" key="1">
    <source>
        <dbReference type="SAM" id="MobiDB-lite"/>
    </source>
</evidence>
<feature type="region of interest" description="Disordered" evidence="1">
    <location>
        <begin position="99"/>
        <end position="140"/>
    </location>
</feature>
<keyword evidence="3" id="KW-1185">Reference proteome</keyword>
<evidence type="ECO:0000313" key="3">
    <source>
        <dbReference type="Proteomes" id="UP000275267"/>
    </source>
</evidence>
<protein>
    <submittedName>
        <fullName evidence="2">Hornerin</fullName>
    </submittedName>
</protein>
<gene>
    <name evidence="2" type="ORF">C2845_PM07G04630</name>
</gene>
<organism evidence="2 3">
    <name type="scientific">Panicum miliaceum</name>
    <name type="common">Proso millet</name>
    <name type="synonym">Broomcorn millet</name>
    <dbReference type="NCBI Taxonomy" id="4540"/>
    <lineage>
        <taxon>Eukaryota</taxon>
        <taxon>Viridiplantae</taxon>
        <taxon>Streptophyta</taxon>
        <taxon>Embryophyta</taxon>
        <taxon>Tracheophyta</taxon>
        <taxon>Spermatophyta</taxon>
        <taxon>Magnoliopsida</taxon>
        <taxon>Liliopsida</taxon>
        <taxon>Poales</taxon>
        <taxon>Poaceae</taxon>
        <taxon>PACMAD clade</taxon>
        <taxon>Panicoideae</taxon>
        <taxon>Panicodae</taxon>
        <taxon>Paniceae</taxon>
        <taxon>Panicinae</taxon>
        <taxon>Panicum</taxon>
        <taxon>Panicum sect. Panicum</taxon>
    </lineage>
</organism>
<feature type="region of interest" description="Disordered" evidence="1">
    <location>
        <begin position="1"/>
        <end position="27"/>
    </location>
</feature>
<proteinExistence type="predicted"/>
<feature type="compositionally biased region" description="Low complexity" evidence="1">
    <location>
        <begin position="14"/>
        <end position="26"/>
    </location>
</feature>
<reference evidence="3" key="1">
    <citation type="journal article" date="2019" name="Nat. Commun.">
        <title>The genome of broomcorn millet.</title>
        <authorList>
            <person name="Zou C."/>
            <person name="Miki D."/>
            <person name="Li D."/>
            <person name="Tang Q."/>
            <person name="Xiao L."/>
            <person name="Rajput S."/>
            <person name="Deng P."/>
            <person name="Jia W."/>
            <person name="Huang R."/>
            <person name="Zhang M."/>
            <person name="Sun Y."/>
            <person name="Hu J."/>
            <person name="Fu X."/>
            <person name="Schnable P.S."/>
            <person name="Li F."/>
            <person name="Zhang H."/>
            <person name="Feng B."/>
            <person name="Zhu X."/>
            <person name="Liu R."/>
            <person name="Schnable J.C."/>
            <person name="Zhu J.-K."/>
            <person name="Zhang H."/>
        </authorList>
    </citation>
    <scope>NUCLEOTIDE SEQUENCE [LARGE SCALE GENOMIC DNA]</scope>
</reference>
<comment type="caution">
    <text evidence="2">The sequence shown here is derived from an EMBL/GenBank/DDBJ whole genome shotgun (WGS) entry which is preliminary data.</text>
</comment>
<sequence>MKSSSHKRAREAADLAAAGDGALPEAGAKRLRPEDLLADDADAAAAGDLAAVMLEASDNELWLPPTGAFSSSSEAGAAGAPDVAAGLDGQIWGARDDAIPAGHAAPVPGVQRRWCGRRRRRGGSPAEGVRTTGRQDEDGR</sequence>